<organism evidence="1 2">
    <name type="scientific">Alkaliphilus hydrothermalis</name>
    <dbReference type="NCBI Taxonomy" id="1482730"/>
    <lineage>
        <taxon>Bacteria</taxon>
        <taxon>Bacillati</taxon>
        <taxon>Bacillota</taxon>
        <taxon>Clostridia</taxon>
        <taxon>Peptostreptococcales</taxon>
        <taxon>Natronincolaceae</taxon>
        <taxon>Alkaliphilus</taxon>
    </lineage>
</organism>
<accession>A0ABS2NU33</accession>
<gene>
    <name evidence="1" type="ORF">JOC73_003063</name>
</gene>
<comment type="caution">
    <text evidence="1">The sequence shown here is derived from an EMBL/GenBank/DDBJ whole genome shotgun (WGS) entry which is preliminary data.</text>
</comment>
<protein>
    <recommendedName>
        <fullName evidence="3">Transposase</fullName>
    </recommendedName>
</protein>
<evidence type="ECO:0000313" key="2">
    <source>
        <dbReference type="Proteomes" id="UP001314796"/>
    </source>
</evidence>
<evidence type="ECO:0000313" key="1">
    <source>
        <dbReference type="EMBL" id="MBM7616460.1"/>
    </source>
</evidence>
<dbReference type="EMBL" id="JAFBEE010000049">
    <property type="protein sequence ID" value="MBM7616460.1"/>
    <property type="molecule type" value="Genomic_DNA"/>
</dbReference>
<dbReference type="Proteomes" id="UP001314796">
    <property type="component" value="Unassembled WGS sequence"/>
</dbReference>
<proteinExistence type="predicted"/>
<dbReference type="NCBIfam" id="NF047593">
    <property type="entry name" value="IS66_ISAeme5_TnpA"/>
    <property type="match status" value="1"/>
</dbReference>
<name>A0ABS2NU33_9FIRM</name>
<sequence length="103" mass="11788">MENKAVAVDWKNIFKMFATYEGTIKSFCKENNISLHQFYYHRKAAKKREISVFHAINFKEEATPSSSCSTENIKIEIGKAKIHIPSNDKVVLSNILAMIMESC</sequence>
<reference evidence="1 2" key="1">
    <citation type="submission" date="2021-01" db="EMBL/GenBank/DDBJ databases">
        <title>Genomic Encyclopedia of Type Strains, Phase IV (KMG-IV): sequencing the most valuable type-strain genomes for metagenomic binning, comparative biology and taxonomic classification.</title>
        <authorList>
            <person name="Goeker M."/>
        </authorList>
    </citation>
    <scope>NUCLEOTIDE SEQUENCE [LARGE SCALE GENOMIC DNA]</scope>
    <source>
        <strain evidence="1 2">DSM 25890</strain>
    </source>
</reference>
<keyword evidence="2" id="KW-1185">Reference proteome</keyword>
<evidence type="ECO:0008006" key="3">
    <source>
        <dbReference type="Google" id="ProtNLM"/>
    </source>
</evidence>
<dbReference type="RefSeq" id="WP_204404685.1">
    <property type="nucleotide sequence ID" value="NZ_JAFBEE010000049.1"/>
</dbReference>